<keyword evidence="3" id="KW-1185">Reference proteome</keyword>
<dbReference type="SUPFAM" id="SSF52540">
    <property type="entry name" value="P-loop containing nucleoside triphosphate hydrolases"/>
    <property type="match status" value="1"/>
</dbReference>
<dbReference type="InterPro" id="IPR051396">
    <property type="entry name" value="Bact_Antivir_Def_Nuclease"/>
</dbReference>
<evidence type="ECO:0000259" key="1">
    <source>
        <dbReference type="Pfam" id="PF13304"/>
    </source>
</evidence>
<sequence>MPSVRRVEILRFRGIRELVWALPAPSPFVALIGPGDACKTTILTAIQRALSDTWQLTFQDSDFFGGEVDEPIVIRVAVTDLDEDLLGRDVAGMHLCGITATGELHHDPADGDEPCVVVELRVEADLEPRWTFFRPGDAGEPTPIRTSVRSKFRAFRVDDRIDGHLRWSRTSALGKLTEAHHGTREVLIGAQRTARRAVAESVGDELQALTTTVQGHIVDNGSGTFQALRPGLDTSLSQSHGNLALHEGEIPLTSYGLGTRRLTGVSVQQLTHPGKSILLVDELEHGLEPHRVIHLADRLRFSGASAQTIVTTHSPIALQHLHASDLVRVRCRDDGTVETERLGTNLQSTLRTHPGAFLARHVLVAEGKTELGIAMQLRDRWDAERQKDDPPRPPAAALGVYAIEGGGSQAVGRVRDLRRAGYEVTFFLDADRADTNDHADELEAAGVRIVRWPEGYNTEQVVCAHLTWTGLSDLIDLARAIMLDAGADNDTVENTLRTRLIKHLPATVTDPLNTATWAGSGLDLDSARDAVANAATDSKDGKAWFKIIEAGKRLGAMLLDHRDLAESEALQQLITDLKDAIYCDRTGTEEGPVSAGPVATAVSRQ</sequence>
<name>A0A1Y2MJB3_PSEAH</name>
<evidence type="ECO:0000313" key="2">
    <source>
        <dbReference type="EMBL" id="OSY35089.1"/>
    </source>
</evidence>
<dbReference type="GO" id="GO:0016887">
    <property type="term" value="F:ATP hydrolysis activity"/>
    <property type="evidence" value="ECO:0007669"/>
    <property type="project" value="InterPro"/>
</dbReference>
<dbReference type="Pfam" id="PF13304">
    <property type="entry name" value="AAA_21"/>
    <property type="match status" value="1"/>
</dbReference>
<gene>
    <name evidence="2" type="ORF">BG845_06322</name>
</gene>
<proteinExistence type="predicted"/>
<dbReference type="GO" id="GO:0005524">
    <property type="term" value="F:ATP binding"/>
    <property type="evidence" value="ECO:0007669"/>
    <property type="project" value="InterPro"/>
</dbReference>
<dbReference type="InterPro" id="IPR003959">
    <property type="entry name" value="ATPase_AAA_core"/>
</dbReference>
<reference evidence="2 3" key="1">
    <citation type="submission" date="2016-09" db="EMBL/GenBank/DDBJ databases">
        <title>Pseudonocardia autotrophica DSM535, a candidate organism with high potential of specific P450 cytochromes.</title>
        <authorList>
            <person name="Grumaz C."/>
            <person name="Vainshtein Y."/>
            <person name="Kirstahler P."/>
            <person name="Sohn K."/>
        </authorList>
    </citation>
    <scope>NUCLEOTIDE SEQUENCE [LARGE SCALE GENOMIC DNA]</scope>
    <source>
        <strain evidence="2 3">DSM 535</strain>
    </source>
</reference>
<dbReference type="EMBL" id="MIGB01000058">
    <property type="protein sequence ID" value="OSY35089.1"/>
    <property type="molecule type" value="Genomic_DNA"/>
</dbReference>
<dbReference type="InterPro" id="IPR027417">
    <property type="entry name" value="P-loop_NTPase"/>
</dbReference>
<dbReference type="AlphaFoldDB" id="A0A1Y2MJB3"/>
<dbReference type="PANTHER" id="PTHR43581">
    <property type="entry name" value="ATP/GTP PHOSPHATASE"/>
    <property type="match status" value="1"/>
</dbReference>
<protein>
    <recommendedName>
        <fullName evidence="1">ATPase AAA-type core domain-containing protein</fullName>
    </recommendedName>
</protein>
<dbReference type="STRING" id="2074.BG845_06322"/>
<dbReference type="Gene3D" id="3.40.50.300">
    <property type="entry name" value="P-loop containing nucleotide triphosphate hydrolases"/>
    <property type="match status" value="1"/>
</dbReference>
<evidence type="ECO:0000313" key="3">
    <source>
        <dbReference type="Proteomes" id="UP000194360"/>
    </source>
</evidence>
<dbReference type="Proteomes" id="UP000194360">
    <property type="component" value="Unassembled WGS sequence"/>
</dbReference>
<comment type="caution">
    <text evidence="2">The sequence shown here is derived from an EMBL/GenBank/DDBJ whole genome shotgun (WGS) entry which is preliminary data.</text>
</comment>
<dbReference type="PANTHER" id="PTHR43581:SF4">
    <property type="entry name" value="ATP_GTP PHOSPHATASE"/>
    <property type="match status" value="1"/>
</dbReference>
<organism evidence="2 3">
    <name type="scientific">Pseudonocardia autotrophica</name>
    <name type="common">Amycolata autotrophica</name>
    <name type="synonym">Nocardia autotrophica</name>
    <dbReference type="NCBI Taxonomy" id="2074"/>
    <lineage>
        <taxon>Bacteria</taxon>
        <taxon>Bacillati</taxon>
        <taxon>Actinomycetota</taxon>
        <taxon>Actinomycetes</taxon>
        <taxon>Pseudonocardiales</taxon>
        <taxon>Pseudonocardiaceae</taxon>
        <taxon>Pseudonocardia</taxon>
    </lineage>
</organism>
<accession>A0A1Y2MJB3</accession>
<feature type="domain" description="ATPase AAA-type core" evidence="1">
    <location>
        <begin position="28"/>
        <end position="316"/>
    </location>
</feature>